<keyword evidence="3" id="KW-1185">Reference proteome</keyword>
<name>A0A0C9Z539_9AGAM</name>
<proteinExistence type="predicted"/>
<evidence type="ECO:0000313" key="3">
    <source>
        <dbReference type="Proteomes" id="UP000054018"/>
    </source>
</evidence>
<dbReference type="AlphaFoldDB" id="A0A0C9Z539"/>
<protein>
    <submittedName>
        <fullName evidence="2">Uncharacterized protein</fullName>
    </submittedName>
</protein>
<dbReference type="HOGENOM" id="CLU_2740970_0_0_1"/>
<gene>
    <name evidence="2" type="ORF">PISMIDRAFT_685131</name>
</gene>
<dbReference type="EMBL" id="KN833824">
    <property type="protein sequence ID" value="KIK17547.1"/>
    <property type="molecule type" value="Genomic_DNA"/>
</dbReference>
<evidence type="ECO:0000256" key="1">
    <source>
        <dbReference type="SAM" id="MobiDB-lite"/>
    </source>
</evidence>
<reference evidence="3" key="2">
    <citation type="submission" date="2015-01" db="EMBL/GenBank/DDBJ databases">
        <title>Evolutionary Origins and Diversification of the Mycorrhizal Mutualists.</title>
        <authorList>
            <consortium name="DOE Joint Genome Institute"/>
            <consortium name="Mycorrhizal Genomics Consortium"/>
            <person name="Kohler A."/>
            <person name="Kuo A."/>
            <person name="Nagy L.G."/>
            <person name="Floudas D."/>
            <person name="Copeland A."/>
            <person name="Barry K.W."/>
            <person name="Cichocki N."/>
            <person name="Veneault-Fourrey C."/>
            <person name="LaButti K."/>
            <person name="Lindquist E.A."/>
            <person name="Lipzen A."/>
            <person name="Lundell T."/>
            <person name="Morin E."/>
            <person name="Murat C."/>
            <person name="Riley R."/>
            <person name="Ohm R."/>
            <person name="Sun H."/>
            <person name="Tunlid A."/>
            <person name="Henrissat B."/>
            <person name="Grigoriev I.V."/>
            <person name="Hibbett D.S."/>
            <person name="Martin F."/>
        </authorList>
    </citation>
    <scope>NUCLEOTIDE SEQUENCE [LARGE SCALE GENOMIC DNA]</scope>
    <source>
        <strain evidence="3">441</strain>
    </source>
</reference>
<feature type="compositionally biased region" description="Low complexity" evidence="1">
    <location>
        <begin position="14"/>
        <end position="27"/>
    </location>
</feature>
<feature type="region of interest" description="Disordered" evidence="1">
    <location>
        <begin position="1"/>
        <end position="36"/>
    </location>
</feature>
<sequence length="71" mass="7799">MTSIRVLSLNNEFTSSGSEQQSTSQSTRLHQAGRKGEDPVAFATFADIEAPSAFDLRSGFKSDPWTECRSE</sequence>
<accession>A0A0C9Z539</accession>
<evidence type="ECO:0000313" key="2">
    <source>
        <dbReference type="EMBL" id="KIK17547.1"/>
    </source>
</evidence>
<dbReference type="Proteomes" id="UP000054018">
    <property type="component" value="Unassembled WGS sequence"/>
</dbReference>
<organism evidence="2 3">
    <name type="scientific">Pisolithus microcarpus 441</name>
    <dbReference type="NCBI Taxonomy" id="765257"/>
    <lineage>
        <taxon>Eukaryota</taxon>
        <taxon>Fungi</taxon>
        <taxon>Dikarya</taxon>
        <taxon>Basidiomycota</taxon>
        <taxon>Agaricomycotina</taxon>
        <taxon>Agaricomycetes</taxon>
        <taxon>Agaricomycetidae</taxon>
        <taxon>Boletales</taxon>
        <taxon>Sclerodermatineae</taxon>
        <taxon>Pisolithaceae</taxon>
        <taxon>Pisolithus</taxon>
    </lineage>
</organism>
<reference evidence="2 3" key="1">
    <citation type="submission" date="2014-04" db="EMBL/GenBank/DDBJ databases">
        <authorList>
            <consortium name="DOE Joint Genome Institute"/>
            <person name="Kuo A."/>
            <person name="Kohler A."/>
            <person name="Costa M.D."/>
            <person name="Nagy L.G."/>
            <person name="Floudas D."/>
            <person name="Copeland A."/>
            <person name="Barry K.W."/>
            <person name="Cichocki N."/>
            <person name="Veneault-Fourrey C."/>
            <person name="LaButti K."/>
            <person name="Lindquist E.A."/>
            <person name="Lipzen A."/>
            <person name="Lundell T."/>
            <person name="Morin E."/>
            <person name="Murat C."/>
            <person name="Sun H."/>
            <person name="Tunlid A."/>
            <person name="Henrissat B."/>
            <person name="Grigoriev I.V."/>
            <person name="Hibbett D.S."/>
            <person name="Martin F."/>
            <person name="Nordberg H.P."/>
            <person name="Cantor M.N."/>
            <person name="Hua S.X."/>
        </authorList>
    </citation>
    <scope>NUCLEOTIDE SEQUENCE [LARGE SCALE GENOMIC DNA]</scope>
    <source>
        <strain evidence="2 3">441</strain>
    </source>
</reference>
<feature type="compositionally biased region" description="Polar residues" evidence="1">
    <location>
        <begin position="1"/>
        <end position="13"/>
    </location>
</feature>